<protein>
    <submittedName>
        <fullName evidence="1">Uncharacterized protein</fullName>
    </submittedName>
</protein>
<dbReference type="AlphaFoldDB" id="A0A9D5HKM1"/>
<organism evidence="1 2">
    <name type="scientific">Dioscorea zingiberensis</name>
    <dbReference type="NCBI Taxonomy" id="325984"/>
    <lineage>
        <taxon>Eukaryota</taxon>
        <taxon>Viridiplantae</taxon>
        <taxon>Streptophyta</taxon>
        <taxon>Embryophyta</taxon>
        <taxon>Tracheophyta</taxon>
        <taxon>Spermatophyta</taxon>
        <taxon>Magnoliopsida</taxon>
        <taxon>Liliopsida</taxon>
        <taxon>Dioscoreales</taxon>
        <taxon>Dioscoreaceae</taxon>
        <taxon>Dioscorea</taxon>
    </lineage>
</organism>
<gene>
    <name evidence="1" type="ORF">J5N97_015473</name>
</gene>
<proteinExistence type="predicted"/>
<reference evidence="1" key="2">
    <citation type="journal article" date="2022" name="Hortic Res">
        <title>The genome of Dioscorea zingiberensis sheds light on the biosynthesis, origin and evolution of the medicinally important diosgenin saponins.</title>
        <authorList>
            <person name="Li Y."/>
            <person name="Tan C."/>
            <person name="Li Z."/>
            <person name="Guo J."/>
            <person name="Li S."/>
            <person name="Chen X."/>
            <person name="Wang C."/>
            <person name="Dai X."/>
            <person name="Yang H."/>
            <person name="Song W."/>
            <person name="Hou L."/>
            <person name="Xu J."/>
            <person name="Tong Z."/>
            <person name="Xu A."/>
            <person name="Yuan X."/>
            <person name="Wang W."/>
            <person name="Yang Q."/>
            <person name="Chen L."/>
            <person name="Sun Z."/>
            <person name="Wang K."/>
            <person name="Pan B."/>
            <person name="Chen J."/>
            <person name="Bao Y."/>
            <person name="Liu F."/>
            <person name="Qi X."/>
            <person name="Gang D.R."/>
            <person name="Wen J."/>
            <person name="Li J."/>
        </authorList>
    </citation>
    <scope>NUCLEOTIDE SEQUENCE</scope>
    <source>
        <strain evidence="1">Dzin_1.0</strain>
    </source>
</reference>
<comment type="caution">
    <text evidence="1">The sequence shown here is derived from an EMBL/GenBank/DDBJ whole genome shotgun (WGS) entry which is preliminary data.</text>
</comment>
<evidence type="ECO:0000313" key="1">
    <source>
        <dbReference type="EMBL" id="KAJ0979999.1"/>
    </source>
</evidence>
<reference evidence="1" key="1">
    <citation type="submission" date="2021-03" db="EMBL/GenBank/DDBJ databases">
        <authorList>
            <person name="Li Z."/>
            <person name="Yang C."/>
        </authorList>
    </citation>
    <scope>NUCLEOTIDE SEQUENCE</scope>
    <source>
        <strain evidence="1">Dzin_1.0</strain>
        <tissue evidence="1">Leaf</tissue>
    </source>
</reference>
<sequence length="170" mass="20148">MHSLLHVLWRFIHAITIEGLTTISTQYWSYMQRRIEMLYLFLVLSAKHIKLLRSLLDYRKMEDIKKCCNGHHQNNRFSDHEMLQSDNVSLVSSNEVYDHLKVDTKLYKELLRSNPNVARQELYEILTSPESMCRLLSFIVDQIEIQYLIGEKWPHYLCEKQVCGVELSSA</sequence>
<accession>A0A9D5HKM1</accession>
<dbReference type="EMBL" id="JAGGNH010000003">
    <property type="protein sequence ID" value="KAJ0979999.1"/>
    <property type="molecule type" value="Genomic_DNA"/>
</dbReference>
<name>A0A9D5HKM1_9LILI</name>
<dbReference type="Proteomes" id="UP001085076">
    <property type="component" value="Miscellaneous, Linkage group lg03"/>
</dbReference>
<keyword evidence="2" id="KW-1185">Reference proteome</keyword>
<evidence type="ECO:0000313" key="2">
    <source>
        <dbReference type="Proteomes" id="UP001085076"/>
    </source>
</evidence>